<organism evidence="1 2">
    <name type="scientific">Panagrolaimus sp. JU765</name>
    <dbReference type="NCBI Taxonomy" id="591449"/>
    <lineage>
        <taxon>Eukaryota</taxon>
        <taxon>Metazoa</taxon>
        <taxon>Ecdysozoa</taxon>
        <taxon>Nematoda</taxon>
        <taxon>Chromadorea</taxon>
        <taxon>Rhabditida</taxon>
        <taxon>Tylenchina</taxon>
        <taxon>Panagrolaimomorpha</taxon>
        <taxon>Panagrolaimoidea</taxon>
        <taxon>Panagrolaimidae</taxon>
        <taxon>Panagrolaimus</taxon>
    </lineage>
</organism>
<sequence length="136" mass="15093">MCYKMFAKSTLNFTDASNICQNQNANLVSIHSDAENSLIGKLTTIGIPLDWSIAGVWIGLTYNTTWTWTDGTPFDYQAWGSGDPDHIGSSNCVNFYPDGATGNDDNYIMKWDTSICNDSLRRTICKKNAKVIQGSY</sequence>
<proteinExistence type="predicted"/>
<evidence type="ECO:0000313" key="1">
    <source>
        <dbReference type="Proteomes" id="UP000887576"/>
    </source>
</evidence>
<protein>
    <submittedName>
        <fullName evidence="2">C-type lectin domain-containing protein</fullName>
    </submittedName>
</protein>
<reference evidence="2" key="1">
    <citation type="submission" date="2022-11" db="UniProtKB">
        <authorList>
            <consortium name="WormBaseParasite"/>
        </authorList>
    </citation>
    <scope>IDENTIFICATION</scope>
</reference>
<evidence type="ECO:0000313" key="2">
    <source>
        <dbReference type="WBParaSite" id="JU765_v2.g8467.t1"/>
    </source>
</evidence>
<name>A0AC34RMY9_9BILA</name>
<dbReference type="Proteomes" id="UP000887576">
    <property type="component" value="Unplaced"/>
</dbReference>
<accession>A0AC34RMY9</accession>
<dbReference type="WBParaSite" id="JU765_v2.g8467.t1">
    <property type="protein sequence ID" value="JU765_v2.g8467.t1"/>
    <property type="gene ID" value="JU765_v2.g8467"/>
</dbReference>